<proteinExistence type="predicted"/>
<feature type="transmembrane region" description="Helical" evidence="2">
    <location>
        <begin position="321"/>
        <end position="341"/>
    </location>
</feature>
<keyword evidence="2" id="KW-1133">Transmembrane helix</keyword>
<feature type="region of interest" description="Disordered" evidence="1">
    <location>
        <begin position="169"/>
        <end position="189"/>
    </location>
</feature>
<feature type="transmembrane region" description="Helical" evidence="2">
    <location>
        <begin position="257"/>
        <end position="278"/>
    </location>
</feature>
<feature type="compositionally biased region" description="Low complexity" evidence="1">
    <location>
        <begin position="25"/>
        <end position="38"/>
    </location>
</feature>
<organism evidence="5 6">
    <name type="scientific">Hericium alpestre</name>
    <dbReference type="NCBI Taxonomy" id="135208"/>
    <lineage>
        <taxon>Eukaryota</taxon>
        <taxon>Fungi</taxon>
        <taxon>Dikarya</taxon>
        <taxon>Basidiomycota</taxon>
        <taxon>Agaricomycotina</taxon>
        <taxon>Agaricomycetes</taxon>
        <taxon>Russulales</taxon>
        <taxon>Hericiaceae</taxon>
        <taxon>Hericium</taxon>
    </lineage>
</organism>
<name>A0A4Z0A562_9AGAM</name>
<keyword evidence="2" id="KW-0812">Transmembrane</keyword>
<dbReference type="Pfam" id="PF08241">
    <property type="entry name" value="Methyltransf_11"/>
    <property type="match status" value="1"/>
</dbReference>
<dbReference type="SUPFAM" id="SSF53335">
    <property type="entry name" value="S-adenosyl-L-methionine-dependent methyltransferases"/>
    <property type="match status" value="1"/>
</dbReference>
<feature type="transmembrane region" description="Helical" evidence="2">
    <location>
        <begin position="361"/>
        <end position="384"/>
    </location>
</feature>
<accession>A0A4Z0A562</accession>
<evidence type="ECO:0000256" key="1">
    <source>
        <dbReference type="SAM" id="MobiDB-lite"/>
    </source>
</evidence>
<feature type="region of interest" description="Disordered" evidence="1">
    <location>
        <begin position="1"/>
        <end position="68"/>
    </location>
</feature>
<feature type="compositionally biased region" description="Acidic residues" evidence="1">
    <location>
        <begin position="173"/>
        <end position="189"/>
    </location>
</feature>
<dbReference type="Proteomes" id="UP000298061">
    <property type="component" value="Unassembled WGS sequence"/>
</dbReference>
<feature type="compositionally biased region" description="Basic and acidic residues" evidence="1">
    <location>
        <begin position="99"/>
        <end position="116"/>
    </location>
</feature>
<gene>
    <name evidence="5" type="ORF">EWM64_g2537</name>
</gene>
<reference evidence="5 6" key="1">
    <citation type="submission" date="2019-02" db="EMBL/GenBank/DDBJ databases">
        <title>Genome sequencing of the rare red list fungi Hericium alpestre (H. flagellum).</title>
        <authorList>
            <person name="Buettner E."/>
            <person name="Kellner H."/>
        </authorList>
    </citation>
    <scope>NUCLEOTIDE SEQUENCE [LARGE SCALE GENOMIC DNA]</scope>
    <source>
        <strain evidence="5 6">DSM 108284</strain>
    </source>
</reference>
<dbReference type="GO" id="GO:0008757">
    <property type="term" value="F:S-adenosylmethionine-dependent methyltransferase activity"/>
    <property type="evidence" value="ECO:0007669"/>
    <property type="project" value="InterPro"/>
</dbReference>
<evidence type="ECO:0000259" key="3">
    <source>
        <dbReference type="Pfam" id="PF08241"/>
    </source>
</evidence>
<feature type="transmembrane region" description="Helical" evidence="2">
    <location>
        <begin position="216"/>
        <end position="245"/>
    </location>
</feature>
<evidence type="ECO:0000313" key="5">
    <source>
        <dbReference type="EMBL" id="TFY81473.1"/>
    </source>
</evidence>
<evidence type="ECO:0000259" key="4">
    <source>
        <dbReference type="Pfam" id="PF25886"/>
    </source>
</evidence>
<dbReference type="OrthoDB" id="3647at2759"/>
<feature type="compositionally biased region" description="Polar residues" evidence="1">
    <location>
        <begin position="1"/>
        <end position="12"/>
    </location>
</feature>
<dbReference type="STRING" id="135208.A0A4Z0A562"/>
<dbReference type="CDD" id="cd02440">
    <property type="entry name" value="AdoMet_MTases"/>
    <property type="match status" value="1"/>
</dbReference>
<evidence type="ECO:0000256" key="2">
    <source>
        <dbReference type="SAM" id="Phobius"/>
    </source>
</evidence>
<keyword evidence="6" id="KW-1185">Reference proteome</keyword>
<feature type="compositionally biased region" description="Polar residues" evidence="1">
    <location>
        <begin position="81"/>
        <end position="91"/>
    </location>
</feature>
<dbReference type="InterPro" id="IPR029063">
    <property type="entry name" value="SAM-dependent_MTases_sf"/>
</dbReference>
<keyword evidence="2" id="KW-0472">Membrane</keyword>
<feature type="domain" description="Methyltransferase type 11" evidence="3">
    <location>
        <begin position="405"/>
        <end position="495"/>
    </location>
</feature>
<feature type="region of interest" description="Disordered" evidence="1">
    <location>
        <begin position="81"/>
        <end position="145"/>
    </location>
</feature>
<dbReference type="InterPro" id="IPR058650">
    <property type="entry name" value="Msy1/2-like"/>
</dbReference>
<evidence type="ECO:0000313" key="6">
    <source>
        <dbReference type="Proteomes" id="UP000298061"/>
    </source>
</evidence>
<dbReference type="InterPro" id="IPR013216">
    <property type="entry name" value="Methyltransf_11"/>
</dbReference>
<comment type="caution">
    <text evidence="5">The sequence shown here is derived from an EMBL/GenBank/DDBJ whole genome shotgun (WGS) entry which is preliminary data.</text>
</comment>
<sequence>MAEPSTSSNHIGQTAPDDDVHLLSDKSSSGSTPSPTLPARSSPPRLRLDGSEIFDTDDFHPALPSPPYETFASVTNLNAAAESYAQQTPPYRSQADLMDTTHDDHARPDPDRKTRLDDDDEQNDVETKGVKPTVHYPADLPTGPTPIYNTIPPGIEHGDLYKLHSRVESTAGTDDEEDESEDYDWSNEEDLVDEETKFEAQMGLGKQTKGWSLRRILSLLFGSLIGSVVLAGVLAAGPILAFFFWYKPHPDAHRRYVMDNIMAWLFWAAANVLLSWWLAMFIDVAPIVLRGAVSLVWGHVSERTKTHIEMYNSVKGTIKPLFYGASAWVSWIILFEGIFKLHDRDHAELSRAPYTEKLSDVVEFLFFLILVWCAQKMLSHAIAFQFHRIAFKERIDDLRLCLTQARELAAHAKALVGVDISQGMVDVYNARVANQGIAPEEMRAVRAALKGEEGELGGAKFDVVVCSMAYHHFASIGDISRVLAFFLKPGGQLMIADITRMTDGGELVAPEYHHIVPHTAGLSEADMRAAFEDAGLREFSFEKLAPGKMHGGAVDFFFARATKPV</sequence>
<dbReference type="AlphaFoldDB" id="A0A4Z0A562"/>
<feature type="domain" description="Mechanosensitive ion channel protein Msy1/2-like transmembrane" evidence="4">
    <location>
        <begin position="224"/>
        <end position="386"/>
    </location>
</feature>
<dbReference type="Gene3D" id="3.40.50.150">
    <property type="entry name" value="Vaccinia Virus protein VP39"/>
    <property type="match status" value="1"/>
</dbReference>
<dbReference type="Pfam" id="PF25886">
    <property type="entry name" value="Msy1"/>
    <property type="match status" value="1"/>
</dbReference>
<protein>
    <submittedName>
        <fullName evidence="5">Uncharacterized protein</fullName>
    </submittedName>
</protein>
<dbReference type="EMBL" id="SFCI01000208">
    <property type="protein sequence ID" value="TFY81473.1"/>
    <property type="molecule type" value="Genomic_DNA"/>
</dbReference>